<evidence type="ECO:0000313" key="4">
    <source>
        <dbReference type="EMBL" id="TGC10617.1"/>
    </source>
</evidence>
<dbReference type="PRINTS" id="PR01713">
    <property type="entry name" value="NUCEPIMERASE"/>
</dbReference>
<dbReference type="InterPro" id="IPR036291">
    <property type="entry name" value="NAD(P)-bd_dom_sf"/>
</dbReference>
<dbReference type="Gene3D" id="3.90.25.10">
    <property type="entry name" value="UDP-galactose 4-epimerase, domain 1"/>
    <property type="match status" value="1"/>
</dbReference>
<keyword evidence="5" id="KW-1185">Reference proteome</keyword>
<evidence type="ECO:0000313" key="5">
    <source>
        <dbReference type="Proteomes" id="UP000297295"/>
    </source>
</evidence>
<dbReference type="OrthoDB" id="4907at2157"/>
<dbReference type="AlphaFoldDB" id="A0A4E0Q6U9"/>
<dbReference type="Gene3D" id="3.40.50.720">
    <property type="entry name" value="NAD(P)-binding Rossmann-like Domain"/>
    <property type="match status" value="1"/>
</dbReference>
<dbReference type="PANTHER" id="PTHR43574">
    <property type="entry name" value="EPIMERASE-RELATED"/>
    <property type="match status" value="1"/>
</dbReference>
<organism evidence="4 5">
    <name type="scientific">Methanolobus halotolerans</name>
    <dbReference type="NCBI Taxonomy" id="2052935"/>
    <lineage>
        <taxon>Archaea</taxon>
        <taxon>Methanobacteriati</taxon>
        <taxon>Methanobacteriota</taxon>
        <taxon>Stenosarchaea group</taxon>
        <taxon>Methanomicrobia</taxon>
        <taxon>Methanosarcinales</taxon>
        <taxon>Methanosarcinaceae</taxon>
        <taxon>Methanolobus</taxon>
    </lineage>
</organism>
<dbReference type="EMBL" id="PGGK01000003">
    <property type="protein sequence ID" value="TGC10617.1"/>
    <property type="molecule type" value="Genomic_DNA"/>
</dbReference>
<feature type="domain" description="NAD(P)-binding" evidence="3">
    <location>
        <begin position="4"/>
        <end position="306"/>
    </location>
</feature>
<proteinExistence type="predicted"/>
<name>A0A4E0Q6U9_9EURY</name>
<evidence type="ECO:0000259" key="3">
    <source>
        <dbReference type="Pfam" id="PF16363"/>
    </source>
</evidence>
<feature type="region of interest" description="Disordered" evidence="2">
    <location>
        <begin position="330"/>
        <end position="350"/>
    </location>
</feature>
<comment type="caution">
    <text evidence="4">The sequence shown here is derived from an EMBL/GenBank/DDBJ whole genome shotgun (WGS) entry which is preliminary data.</text>
</comment>
<dbReference type="SUPFAM" id="SSF51735">
    <property type="entry name" value="NAD(P)-binding Rossmann-fold domains"/>
    <property type="match status" value="1"/>
</dbReference>
<reference evidence="4 5" key="1">
    <citation type="submission" date="2017-11" db="EMBL/GenBank/DDBJ databases">
        <title>Isolation and Characterization of Methanogenic Archaea from Saline Meromictic Lake at Siberia.</title>
        <authorList>
            <person name="Shen Y."/>
            <person name="Huang H.-H."/>
            <person name="Lai M.-C."/>
            <person name="Chen S.-C."/>
        </authorList>
    </citation>
    <scope>NUCLEOTIDE SEQUENCE [LARGE SCALE GENOMIC DNA]</scope>
    <source>
        <strain evidence="4 5">SY-01</strain>
    </source>
</reference>
<evidence type="ECO:0000256" key="2">
    <source>
        <dbReference type="SAM" id="MobiDB-lite"/>
    </source>
</evidence>
<dbReference type="RefSeq" id="WP_135388997.1">
    <property type="nucleotide sequence ID" value="NZ_PGGK01000003.1"/>
</dbReference>
<accession>A0A4E0Q6U9</accession>
<dbReference type="InterPro" id="IPR016040">
    <property type="entry name" value="NAD(P)-bd_dom"/>
</dbReference>
<sequence>MTVLLTGCAGFIGSHVLDKLISMNEKVIGVDNFDPYYDPSIKYRNIEHNLNMNNFVLYDADIRNIKEMNGIFKDNRIDTVIHLAAKAGVRPSIDDPVLYEDVNIKGTLNLLELGRKYDIDNLVFASSSSVYGANEKVPFSEEDCVDWSISPYAASKKACETFCYTYHHLYDLPVVCLRFFTVYGPRQRPEMATHKFTRLIDEGQEIEMYGNGTSRRDYTYIDDIVEGIIHSAEIKEGYEIINLGNSEVVELRYLIKVIEESLGKKARIRQLPDQPGDVPITYADISKARSLIGYNPQVKIEEGIRRFVEWYISESATVHNSTFVQNQTTDAVQSADDAGRKEESYEMVQG</sequence>
<keyword evidence="1" id="KW-0520">NAD</keyword>
<dbReference type="Pfam" id="PF16363">
    <property type="entry name" value="GDP_Man_Dehyd"/>
    <property type="match status" value="1"/>
</dbReference>
<evidence type="ECO:0000256" key="1">
    <source>
        <dbReference type="ARBA" id="ARBA00023027"/>
    </source>
</evidence>
<dbReference type="Proteomes" id="UP000297295">
    <property type="component" value="Unassembled WGS sequence"/>
</dbReference>
<protein>
    <submittedName>
        <fullName evidence="4">Epimerase</fullName>
    </submittedName>
</protein>
<gene>
    <name evidence="4" type="ORF">CUN85_03760</name>
</gene>